<dbReference type="Proteomes" id="UP000016605">
    <property type="component" value="Unassembled WGS sequence"/>
</dbReference>
<organism evidence="1 2">
    <name type="scientific">Leifsonia aquatica ATCC 14665</name>
    <dbReference type="NCBI Taxonomy" id="1358026"/>
    <lineage>
        <taxon>Bacteria</taxon>
        <taxon>Bacillati</taxon>
        <taxon>Actinomycetota</taxon>
        <taxon>Actinomycetes</taxon>
        <taxon>Micrococcales</taxon>
        <taxon>Microbacteriaceae</taxon>
        <taxon>Leifsonia</taxon>
    </lineage>
</organism>
<dbReference type="EMBL" id="AWVQ01000900">
    <property type="protein sequence ID" value="ERK65762.1"/>
    <property type="molecule type" value="Genomic_DNA"/>
</dbReference>
<evidence type="ECO:0000313" key="2">
    <source>
        <dbReference type="Proteomes" id="UP000016605"/>
    </source>
</evidence>
<gene>
    <name evidence="1" type="ORF">N136_04769</name>
</gene>
<evidence type="ECO:0000313" key="1">
    <source>
        <dbReference type="EMBL" id="ERK65762.1"/>
    </source>
</evidence>
<dbReference type="HOGENOM" id="CLU_3128839_0_0_11"/>
<feature type="non-terminal residue" evidence="1">
    <location>
        <position position="50"/>
    </location>
</feature>
<comment type="caution">
    <text evidence="1">The sequence shown here is derived from an EMBL/GenBank/DDBJ whole genome shotgun (WGS) entry which is preliminary data.</text>
</comment>
<name>U2STA2_LEIAQ</name>
<protein>
    <recommendedName>
        <fullName evidence="3">DUF320 domain-containing protein</fullName>
    </recommendedName>
</protein>
<reference evidence="1 2" key="1">
    <citation type="submission" date="2013-08" db="EMBL/GenBank/DDBJ databases">
        <authorList>
            <person name="Weinstock G."/>
            <person name="Sodergren E."/>
            <person name="Wylie T."/>
            <person name="Fulton L."/>
            <person name="Fulton R."/>
            <person name="Fronick C."/>
            <person name="O'Laughlin M."/>
            <person name="Godfrey J."/>
            <person name="Miner T."/>
            <person name="Herter B."/>
            <person name="Appelbaum E."/>
            <person name="Cordes M."/>
            <person name="Lek S."/>
            <person name="Wollam A."/>
            <person name="Pepin K.H."/>
            <person name="Palsikar V.B."/>
            <person name="Mitreva M."/>
            <person name="Wilson R.K."/>
        </authorList>
    </citation>
    <scope>NUCLEOTIDE SEQUENCE [LARGE SCALE GENOMIC DNA]</scope>
    <source>
        <strain evidence="1 2">ATCC 14665</strain>
    </source>
</reference>
<sequence>MTIDPSAIGGVLDGTQAVADVSVPVTVTGNAISVAGDAGSDQSQTAPAAP</sequence>
<accession>U2STA2</accession>
<dbReference type="AlphaFoldDB" id="U2STA2"/>
<evidence type="ECO:0008006" key="3">
    <source>
        <dbReference type="Google" id="ProtNLM"/>
    </source>
</evidence>
<proteinExistence type="predicted"/>